<gene>
    <name evidence="2" type="ORF">FA15DRAFT_674740</name>
</gene>
<dbReference type="Proteomes" id="UP000307440">
    <property type="component" value="Unassembled WGS sequence"/>
</dbReference>
<name>A0A5C3KG85_COPMA</name>
<dbReference type="EMBL" id="ML210360">
    <property type="protein sequence ID" value="TFK19100.1"/>
    <property type="molecule type" value="Genomic_DNA"/>
</dbReference>
<keyword evidence="3" id="KW-1185">Reference proteome</keyword>
<protein>
    <recommendedName>
        <fullName evidence="4">BZIP domain-containing protein</fullName>
    </recommendedName>
</protein>
<sequence length="116" mass="13057">MSTISTVSTAGTATSITDVTRLCILQTGANSEVLRKVCCFLNLPGIEIQVLKSENQTLKEKVIQLESQIRLATHQKKTRTKGTKKDVESQRAQQMRRQAGGQCKRLERTYLPYSMR</sequence>
<evidence type="ECO:0000313" key="2">
    <source>
        <dbReference type="EMBL" id="TFK19100.1"/>
    </source>
</evidence>
<reference evidence="2 3" key="1">
    <citation type="journal article" date="2019" name="Nat. Ecol. Evol.">
        <title>Megaphylogeny resolves global patterns of mushroom evolution.</title>
        <authorList>
            <person name="Varga T."/>
            <person name="Krizsan K."/>
            <person name="Foldi C."/>
            <person name="Dima B."/>
            <person name="Sanchez-Garcia M."/>
            <person name="Sanchez-Ramirez S."/>
            <person name="Szollosi G.J."/>
            <person name="Szarkandi J.G."/>
            <person name="Papp V."/>
            <person name="Albert L."/>
            <person name="Andreopoulos W."/>
            <person name="Angelini C."/>
            <person name="Antonin V."/>
            <person name="Barry K.W."/>
            <person name="Bougher N.L."/>
            <person name="Buchanan P."/>
            <person name="Buyck B."/>
            <person name="Bense V."/>
            <person name="Catcheside P."/>
            <person name="Chovatia M."/>
            <person name="Cooper J."/>
            <person name="Damon W."/>
            <person name="Desjardin D."/>
            <person name="Finy P."/>
            <person name="Geml J."/>
            <person name="Haridas S."/>
            <person name="Hughes K."/>
            <person name="Justo A."/>
            <person name="Karasinski D."/>
            <person name="Kautmanova I."/>
            <person name="Kiss B."/>
            <person name="Kocsube S."/>
            <person name="Kotiranta H."/>
            <person name="LaButti K.M."/>
            <person name="Lechner B.E."/>
            <person name="Liimatainen K."/>
            <person name="Lipzen A."/>
            <person name="Lukacs Z."/>
            <person name="Mihaltcheva S."/>
            <person name="Morgado L.N."/>
            <person name="Niskanen T."/>
            <person name="Noordeloos M.E."/>
            <person name="Ohm R.A."/>
            <person name="Ortiz-Santana B."/>
            <person name="Ovrebo C."/>
            <person name="Racz N."/>
            <person name="Riley R."/>
            <person name="Savchenko A."/>
            <person name="Shiryaev A."/>
            <person name="Soop K."/>
            <person name="Spirin V."/>
            <person name="Szebenyi C."/>
            <person name="Tomsovsky M."/>
            <person name="Tulloss R.E."/>
            <person name="Uehling J."/>
            <person name="Grigoriev I.V."/>
            <person name="Vagvolgyi C."/>
            <person name="Papp T."/>
            <person name="Martin F.M."/>
            <person name="Miettinen O."/>
            <person name="Hibbett D.S."/>
            <person name="Nagy L.G."/>
        </authorList>
    </citation>
    <scope>NUCLEOTIDE SEQUENCE [LARGE SCALE GENOMIC DNA]</scope>
    <source>
        <strain evidence="2 3">CBS 121175</strain>
    </source>
</reference>
<evidence type="ECO:0008006" key="4">
    <source>
        <dbReference type="Google" id="ProtNLM"/>
    </source>
</evidence>
<accession>A0A5C3KG85</accession>
<organism evidence="2 3">
    <name type="scientific">Coprinopsis marcescibilis</name>
    <name type="common">Agaric fungus</name>
    <name type="synonym">Psathyrella marcescibilis</name>
    <dbReference type="NCBI Taxonomy" id="230819"/>
    <lineage>
        <taxon>Eukaryota</taxon>
        <taxon>Fungi</taxon>
        <taxon>Dikarya</taxon>
        <taxon>Basidiomycota</taxon>
        <taxon>Agaricomycotina</taxon>
        <taxon>Agaricomycetes</taxon>
        <taxon>Agaricomycetidae</taxon>
        <taxon>Agaricales</taxon>
        <taxon>Agaricineae</taxon>
        <taxon>Psathyrellaceae</taxon>
        <taxon>Coprinopsis</taxon>
    </lineage>
</organism>
<feature type="region of interest" description="Disordered" evidence="1">
    <location>
        <begin position="74"/>
        <end position="101"/>
    </location>
</feature>
<evidence type="ECO:0000256" key="1">
    <source>
        <dbReference type="SAM" id="MobiDB-lite"/>
    </source>
</evidence>
<feature type="compositionally biased region" description="Low complexity" evidence="1">
    <location>
        <begin position="90"/>
        <end position="101"/>
    </location>
</feature>
<evidence type="ECO:0000313" key="3">
    <source>
        <dbReference type="Proteomes" id="UP000307440"/>
    </source>
</evidence>
<proteinExistence type="predicted"/>
<dbReference type="AlphaFoldDB" id="A0A5C3KG85"/>